<feature type="coiled-coil region" evidence="13">
    <location>
        <begin position="164"/>
        <end position="191"/>
    </location>
</feature>
<feature type="region of interest" description="Disordered" evidence="14">
    <location>
        <begin position="127"/>
        <end position="147"/>
    </location>
</feature>
<protein>
    <recommendedName>
        <fullName evidence="3">Multicilin</fullName>
    </recommendedName>
    <alternativeName>
        <fullName evidence="11">Multiciliate differentiation and DNA synthesis-associated cell cycle protein</fullName>
    </alternativeName>
    <alternativeName>
        <fullName evidence="12">Protein Idas</fullName>
    </alternativeName>
</protein>
<keyword evidence="5" id="KW-0805">Transcription regulation</keyword>
<gene>
    <name evidence="15" type="ORF">CCH79_00009041</name>
</gene>
<keyword evidence="7" id="KW-0010">Activator</keyword>
<dbReference type="PANTHER" id="PTHR13372">
    <property type="entry name" value="GEMININ"/>
    <property type="match status" value="1"/>
</dbReference>
<dbReference type="GO" id="GO:0030030">
    <property type="term" value="P:cell projection organization"/>
    <property type="evidence" value="ECO:0007669"/>
    <property type="project" value="UniProtKB-KW"/>
</dbReference>
<dbReference type="GO" id="GO:0008156">
    <property type="term" value="P:negative regulation of DNA replication"/>
    <property type="evidence" value="ECO:0007669"/>
    <property type="project" value="TreeGrafter"/>
</dbReference>
<dbReference type="Pfam" id="PF07412">
    <property type="entry name" value="Geminin"/>
    <property type="match status" value="1"/>
</dbReference>
<evidence type="ECO:0000256" key="2">
    <source>
        <dbReference type="ARBA" id="ARBA00007979"/>
    </source>
</evidence>
<feature type="region of interest" description="Disordered" evidence="14">
    <location>
        <begin position="213"/>
        <end position="246"/>
    </location>
</feature>
<comment type="similarity">
    <text evidence="2">Belongs to the geminin family.</text>
</comment>
<dbReference type="GO" id="GO:0045786">
    <property type="term" value="P:negative regulation of cell cycle"/>
    <property type="evidence" value="ECO:0007669"/>
    <property type="project" value="TreeGrafter"/>
</dbReference>
<evidence type="ECO:0000256" key="5">
    <source>
        <dbReference type="ARBA" id="ARBA00023015"/>
    </source>
</evidence>
<evidence type="ECO:0000256" key="6">
    <source>
        <dbReference type="ARBA" id="ARBA00023054"/>
    </source>
</evidence>
<dbReference type="PANTHER" id="PTHR13372:SF3">
    <property type="entry name" value="MULTICILIN"/>
    <property type="match status" value="1"/>
</dbReference>
<dbReference type="SUPFAM" id="SSF111469">
    <property type="entry name" value="Geminin coiled-coil domain"/>
    <property type="match status" value="1"/>
</dbReference>
<proteinExistence type="inferred from homology"/>
<evidence type="ECO:0000256" key="10">
    <source>
        <dbReference type="ARBA" id="ARBA00023306"/>
    </source>
</evidence>
<evidence type="ECO:0000256" key="11">
    <source>
        <dbReference type="ARBA" id="ARBA00031136"/>
    </source>
</evidence>
<evidence type="ECO:0000256" key="4">
    <source>
        <dbReference type="ARBA" id="ARBA00022794"/>
    </source>
</evidence>
<organism evidence="15 16">
    <name type="scientific">Gambusia affinis</name>
    <name type="common">Western mosquitofish</name>
    <name type="synonym">Heterandria affinis</name>
    <dbReference type="NCBI Taxonomy" id="33528"/>
    <lineage>
        <taxon>Eukaryota</taxon>
        <taxon>Metazoa</taxon>
        <taxon>Chordata</taxon>
        <taxon>Craniata</taxon>
        <taxon>Vertebrata</taxon>
        <taxon>Euteleostomi</taxon>
        <taxon>Actinopterygii</taxon>
        <taxon>Neopterygii</taxon>
        <taxon>Teleostei</taxon>
        <taxon>Neoteleostei</taxon>
        <taxon>Acanthomorphata</taxon>
        <taxon>Ovalentaria</taxon>
        <taxon>Atherinomorphae</taxon>
        <taxon>Cyprinodontiformes</taxon>
        <taxon>Poeciliidae</taxon>
        <taxon>Poeciliinae</taxon>
        <taxon>Gambusia</taxon>
    </lineage>
</organism>
<feature type="compositionally biased region" description="Acidic residues" evidence="14">
    <location>
        <begin position="237"/>
        <end position="246"/>
    </location>
</feature>
<evidence type="ECO:0000256" key="13">
    <source>
        <dbReference type="SAM" id="Coils"/>
    </source>
</evidence>
<keyword evidence="9" id="KW-0539">Nucleus</keyword>
<evidence type="ECO:0000256" key="3">
    <source>
        <dbReference type="ARBA" id="ARBA00018222"/>
    </source>
</evidence>
<dbReference type="GO" id="GO:0005634">
    <property type="term" value="C:nucleus"/>
    <property type="evidence" value="ECO:0007669"/>
    <property type="project" value="UniProtKB-SubCell"/>
</dbReference>
<evidence type="ECO:0000256" key="14">
    <source>
        <dbReference type="SAM" id="MobiDB-lite"/>
    </source>
</evidence>
<dbReference type="InterPro" id="IPR022786">
    <property type="entry name" value="Geminin/Multicilin"/>
</dbReference>
<evidence type="ECO:0000313" key="16">
    <source>
        <dbReference type="Proteomes" id="UP000250572"/>
    </source>
</evidence>
<evidence type="ECO:0000256" key="9">
    <source>
        <dbReference type="ARBA" id="ARBA00023242"/>
    </source>
</evidence>
<evidence type="ECO:0000256" key="1">
    <source>
        <dbReference type="ARBA" id="ARBA00004123"/>
    </source>
</evidence>
<reference evidence="15 16" key="1">
    <citation type="journal article" date="2018" name="G3 (Bethesda)">
        <title>A High-Quality Reference Genome for the Invasive Mosquitofish Gambusia affinis Using a Chicago Library.</title>
        <authorList>
            <person name="Hoffberg S.L."/>
            <person name="Troendle N.J."/>
            <person name="Glenn T.C."/>
            <person name="Mahmud O."/>
            <person name="Louha S."/>
            <person name="Chalopin D."/>
            <person name="Bennetzen J.L."/>
            <person name="Mauricio R."/>
        </authorList>
    </citation>
    <scope>NUCLEOTIDE SEQUENCE [LARGE SCALE GENOMIC DNA]</scope>
    <source>
        <strain evidence="15">NE01/NJP1002.9</strain>
        <tissue evidence="15">Muscle</tissue>
    </source>
</reference>
<evidence type="ECO:0000256" key="12">
    <source>
        <dbReference type="ARBA" id="ARBA00033197"/>
    </source>
</evidence>
<comment type="caution">
    <text evidence="15">The sequence shown here is derived from an EMBL/GenBank/DDBJ whole genome shotgun (WGS) entry which is preliminary data.</text>
</comment>
<keyword evidence="8" id="KW-0804">Transcription</keyword>
<evidence type="ECO:0000313" key="15">
    <source>
        <dbReference type="EMBL" id="PWA15739.1"/>
    </source>
</evidence>
<dbReference type="CDD" id="cd22590">
    <property type="entry name" value="McIdas_CC"/>
    <property type="match status" value="1"/>
</dbReference>
<evidence type="ECO:0000256" key="8">
    <source>
        <dbReference type="ARBA" id="ARBA00023163"/>
    </source>
</evidence>
<dbReference type="EMBL" id="NHOQ01002573">
    <property type="protein sequence ID" value="PWA15739.1"/>
    <property type="molecule type" value="Genomic_DNA"/>
</dbReference>
<dbReference type="Proteomes" id="UP000250572">
    <property type="component" value="Unassembled WGS sequence"/>
</dbReference>
<keyword evidence="4" id="KW-0970">Cilium biogenesis/degradation</keyword>
<accession>A0A315UVU5</accession>
<dbReference type="AlphaFoldDB" id="A0A315UVU5"/>
<keyword evidence="16" id="KW-1185">Reference proteome</keyword>
<sequence>METQKEGNAFGASWPNRLGQRRGEAIDKFPVPRSSSPVSVYVEFPRIACKGFATIEWGDLEGCTSAVEQERDSFVSQVNESDIDKQHYGDCAMDFIADTTAAGDSCLSELLPFQGCVIPPLTPQRDFSEDSMVQSTTEKTENGVPWRSVAECQGRAHGDSMAINKQLQESLHKQQQELNSLQERNLHLKQLASRAKHLASVLERLMTVRDSHAGEPEVPISENTSVSPCKRQRLDEGYETESSDSVEDMLRDITTRCNAVLLNNAARSPQESETIRVYGAFSSLQMSTPNNSSTVSVDAPEAAEDVSSFRTSVREHGTIQTQVFPHGHAFTSRTLQGGYRFRWVPNHS</sequence>
<keyword evidence="10" id="KW-0131">Cell cycle</keyword>
<evidence type="ECO:0000256" key="7">
    <source>
        <dbReference type="ARBA" id="ARBA00023159"/>
    </source>
</evidence>
<comment type="subcellular location">
    <subcellularLocation>
        <location evidence="1">Nucleus</location>
    </subcellularLocation>
</comment>
<dbReference type="Gene3D" id="1.20.5.1180">
    <property type="entry name" value="Geminin coiled-coil domain"/>
    <property type="match status" value="1"/>
</dbReference>
<name>A0A315UVU5_GAMAF</name>
<keyword evidence="6 13" id="KW-0175">Coiled coil</keyword>